<protein>
    <recommendedName>
        <fullName evidence="5">MYND-type domain-containing protein</fullName>
    </recommendedName>
</protein>
<keyword evidence="7" id="KW-1185">Reference proteome</keyword>
<keyword evidence="2" id="KW-0863">Zinc-finger</keyword>
<sequence>MGCWGLGLFEGDMDRDVIDDVTSATNMTKILKPKVEALEARLKAQDEIDKSAKKGNDQDRNENPDEDKNAEKVVKSDDDLDLYFAVHLNNPKFPALVREHLDAGALAKLVKKYYPLSRRSKRWTEDQYPLVLIAACAMQLGCILPPGFRNDLKSNYQRLELMDDAEVQIRVACDEYIDGKPYNLGSVDLLETANLRFAGVNGRLEPAQPELEAVPAEEKYDPAKADASVEPRIIPYHFWFPPGTCENCGATEGPDGTDLKRCGDCHKALFCCSGCLKWGYDAHAGDCDQDKAKERFENARTASKAAGRGDGDF</sequence>
<dbReference type="InterPro" id="IPR002893">
    <property type="entry name" value="Znf_MYND"/>
</dbReference>
<feature type="region of interest" description="Disordered" evidence="4">
    <location>
        <begin position="46"/>
        <end position="72"/>
    </location>
</feature>
<comment type="caution">
    <text evidence="6">The sequence shown here is derived from an EMBL/GenBank/DDBJ whole genome shotgun (WGS) entry which is preliminary data.</text>
</comment>
<dbReference type="Proteomes" id="UP000243723">
    <property type="component" value="Unassembled WGS sequence"/>
</dbReference>
<evidence type="ECO:0000256" key="2">
    <source>
        <dbReference type="ARBA" id="ARBA00022771"/>
    </source>
</evidence>
<dbReference type="GO" id="GO:0008270">
    <property type="term" value="F:zinc ion binding"/>
    <property type="evidence" value="ECO:0007669"/>
    <property type="project" value="UniProtKB-KW"/>
</dbReference>
<dbReference type="AlphaFoldDB" id="A0A2P8AIZ4"/>
<evidence type="ECO:0000313" key="7">
    <source>
        <dbReference type="Proteomes" id="UP000243723"/>
    </source>
</evidence>
<gene>
    <name evidence="6" type="ORF">B9Z65_569</name>
</gene>
<name>A0A2P8AIZ4_9PEZI</name>
<feature type="domain" description="MYND-type" evidence="5">
    <location>
        <begin position="245"/>
        <end position="287"/>
    </location>
</feature>
<evidence type="ECO:0000259" key="5">
    <source>
        <dbReference type="PROSITE" id="PS01360"/>
    </source>
</evidence>
<dbReference type="PROSITE" id="PS01360">
    <property type="entry name" value="ZF_MYND_1"/>
    <property type="match status" value="1"/>
</dbReference>
<dbReference type="OrthoDB" id="341421at2759"/>
<proteinExistence type="predicted"/>
<dbReference type="STRING" id="40998.A0A2P8AIZ4"/>
<accession>A0A2P8AIZ4</accession>
<evidence type="ECO:0000256" key="1">
    <source>
        <dbReference type="ARBA" id="ARBA00022723"/>
    </source>
</evidence>
<organism evidence="6 7">
    <name type="scientific">Elsinoe australis</name>
    <dbReference type="NCBI Taxonomy" id="40998"/>
    <lineage>
        <taxon>Eukaryota</taxon>
        <taxon>Fungi</taxon>
        <taxon>Dikarya</taxon>
        <taxon>Ascomycota</taxon>
        <taxon>Pezizomycotina</taxon>
        <taxon>Dothideomycetes</taxon>
        <taxon>Dothideomycetidae</taxon>
        <taxon>Myriangiales</taxon>
        <taxon>Elsinoaceae</taxon>
        <taxon>Elsinoe</taxon>
    </lineage>
</organism>
<evidence type="ECO:0000313" key="6">
    <source>
        <dbReference type="EMBL" id="PSK60419.1"/>
    </source>
</evidence>
<dbReference type="SUPFAM" id="SSF144232">
    <property type="entry name" value="HIT/MYND zinc finger-like"/>
    <property type="match status" value="1"/>
</dbReference>
<evidence type="ECO:0000256" key="4">
    <source>
        <dbReference type="SAM" id="MobiDB-lite"/>
    </source>
</evidence>
<reference evidence="6 7" key="1">
    <citation type="submission" date="2017-05" db="EMBL/GenBank/DDBJ databases">
        <title>Draft genome sequence of Elsinoe australis.</title>
        <authorList>
            <person name="Cheng Q."/>
        </authorList>
    </citation>
    <scope>NUCLEOTIDE SEQUENCE [LARGE SCALE GENOMIC DNA]</scope>
    <source>
        <strain evidence="6 7">NL1</strain>
    </source>
</reference>
<evidence type="ECO:0000256" key="3">
    <source>
        <dbReference type="ARBA" id="ARBA00022833"/>
    </source>
</evidence>
<dbReference type="EMBL" id="NHZQ01000003">
    <property type="protein sequence ID" value="PSK60419.1"/>
    <property type="molecule type" value="Genomic_DNA"/>
</dbReference>
<keyword evidence="3" id="KW-0862">Zinc</keyword>
<keyword evidence="1" id="KW-0479">Metal-binding</keyword>